<organism evidence="1 2">
    <name type="scientific">Paeniglutamicibacter terrestris</name>
    <dbReference type="NCBI Taxonomy" id="2723403"/>
    <lineage>
        <taxon>Bacteria</taxon>
        <taxon>Bacillati</taxon>
        <taxon>Actinomycetota</taxon>
        <taxon>Actinomycetes</taxon>
        <taxon>Micrococcales</taxon>
        <taxon>Micrococcaceae</taxon>
        <taxon>Paeniglutamicibacter</taxon>
    </lineage>
</organism>
<sequence>MTNHEPHPNAHVNQMLVNALNQNTRELTSAQTARASLMVARAKYIADLAANDQRFAELADQKAAIIDAMTIFAPPLTDDEIEALKQTPGAID</sequence>
<gene>
    <name evidence="1" type="ORF">HED64_10110</name>
</gene>
<proteinExistence type="predicted"/>
<dbReference type="EMBL" id="JAAWVT010000004">
    <property type="protein sequence ID" value="NKG21056.1"/>
    <property type="molecule type" value="Genomic_DNA"/>
</dbReference>
<dbReference type="RefSeq" id="WP_168151881.1">
    <property type="nucleotide sequence ID" value="NZ_JAAWVT010000004.1"/>
</dbReference>
<dbReference type="Proteomes" id="UP000746595">
    <property type="component" value="Unassembled WGS sequence"/>
</dbReference>
<protein>
    <submittedName>
        <fullName evidence="1">Uncharacterized protein</fullName>
    </submittedName>
</protein>
<keyword evidence="2" id="KW-1185">Reference proteome</keyword>
<accession>A0ABX1G662</accession>
<evidence type="ECO:0000313" key="2">
    <source>
        <dbReference type="Proteomes" id="UP000746595"/>
    </source>
</evidence>
<reference evidence="1 2" key="1">
    <citation type="submission" date="2020-04" db="EMBL/GenBank/DDBJ databases">
        <title>Paeniglutamicibacter sp. ANT13_2, a novel actinomycete isolated from sediment in Antarctica.</title>
        <authorList>
            <person name="Sakdapetsiri C."/>
            <person name="Pinyakong O."/>
        </authorList>
    </citation>
    <scope>NUCLEOTIDE SEQUENCE [LARGE SCALE GENOMIC DNA]</scope>
    <source>
        <strain evidence="1 2">ANT13_2</strain>
    </source>
</reference>
<evidence type="ECO:0000313" key="1">
    <source>
        <dbReference type="EMBL" id="NKG21056.1"/>
    </source>
</evidence>
<comment type="caution">
    <text evidence="1">The sequence shown here is derived from an EMBL/GenBank/DDBJ whole genome shotgun (WGS) entry which is preliminary data.</text>
</comment>
<name>A0ABX1G662_9MICC</name>